<reference evidence="4" key="1">
    <citation type="journal article" date="2019" name="Int. J. Syst. Evol. Microbiol.">
        <title>The Global Catalogue of Microorganisms (GCM) 10K type strain sequencing project: providing services to taxonomists for standard genome sequencing and annotation.</title>
        <authorList>
            <consortium name="The Broad Institute Genomics Platform"/>
            <consortium name="The Broad Institute Genome Sequencing Center for Infectious Disease"/>
            <person name="Wu L."/>
            <person name="Ma J."/>
        </authorList>
    </citation>
    <scope>NUCLEOTIDE SEQUENCE [LARGE SCALE GENOMIC DNA]</scope>
    <source>
        <strain evidence="4">JCM 17983</strain>
    </source>
</reference>
<evidence type="ECO:0000256" key="1">
    <source>
        <dbReference type="SAM" id="MobiDB-lite"/>
    </source>
</evidence>
<protein>
    <recommendedName>
        <fullName evidence="5">DivIVA domain-containing protein</fullName>
    </recommendedName>
</protein>
<keyword evidence="4" id="KW-1185">Reference proteome</keyword>
<dbReference type="Proteomes" id="UP001500457">
    <property type="component" value="Unassembled WGS sequence"/>
</dbReference>
<feature type="transmembrane region" description="Helical" evidence="2">
    <location>
        <begin position="6"/>
        <end position="26"/>
    </location>
</feature>
<sequence length="174" mass="17448">MGSALVYVIVVGLVAAAVYLLAAFVFGRGEELAPMPPGATPTRLPARDLTGGDVRDLRFQQTLRGYKCSEVDWALERLAAEVDALRARVEAMEGAAAGPPEAGPPVEPATVVRTNGSAHGLGHGHGRADGVADPTPTDPTVPAGSSAGGSAGGDARGASSGALRGTSGIDGPRR</sequence>
<dbReference type="InterPro" id="IPR019933">
    <property type="entry name" value="DivIVA_domain"/>
</dbReference>
<dbReference type="NCBIfam" id="TIGR03544">
    <property type="entry name" value="DivI1A_domain"/>
    <property type="match status" value="1"/>
</dbReference>
<keyword evidence="2" id="KW-1133">Transmembrane helix</keyword>
<feature type="compositionally biased region" description="Gly residues" evidence="1">
    <location>
        <begin position="146"/>
        <end position="155"/>
    </location>
</feature>
<organism evidence="3 4">
    <name type="scientific">Actinomycetospora straminea</name>
    <dbReference type="NCBI Taxonomy" id="663607"/>
    <lineage>
        <taxon>Bacteria</taxon>
        <taxon>Bacillati</taxon>
        <taxon>Actinomycetota</taxon>
        <taxon>Actinomycetes</taxon>
        <taxon>Pseudonocardiales</taxon>
        <taxon>Pseudonocardiaceae</taxon>
        <taxon>Actinomycetospora</taxon>
    </lineage>
</organism>
<keyword evidence="2" id="KW-0472">Membrane</keyword>
<feature type="compositionally biased region" description="Low complexity" evidence="1">
    <location>
        <begin position="129"/>
        <end position="145"/>
    </location>
</feature>
<accession>A0ABP9DZS9</accession>
<dbReference type="EMBL" id="BAABHQ010000002">
    <property type="protein sequence ID" value="GAA4863105.1"/>
    <property type="molecule type" value="Genomic_DNA"/>
</dbReference>
<gene>
    <name evidence="3" type="ORF">GCM10023203_08430</name>
</gene>
<name>A0ABP9DZS9_9PSEU</name>
<evidence type="ECO:0008006" key="5">
    <source>
        <dbReference type="Google" id="ProtNLM"/>
    </source>
</evidence>
<evidence type="ECO:0000313" key="3">
    <source>
        <dbReference type="EMBL" id="GAA4863105.1"/>
    </source>
</evidence>
<proteinExistence type="predicted"/>
<evidence type="ECO:0000256" key="2">
    <source>
        <dbReference type="SAM" id="Phobius"/>
    </source>
</evidence>
<feature type="region of interest" description="Disordered" evidence="1">
    <location>
        <begin position="95"/>
        <end position="174"/>
    </location>
</feature>
<keyword evidence="2" id="KW-0812">Transmembrane</keyword>
<feature type="compositionally biased region" description="Low complexity" evidence="1">
    <location>
        <begin position="156"/>
        <end position="167"/>
    </location>
</feature>
<comment type="caution">
    <text evidence="3">The sequence shown here is derived from an EMBL/GenBank/DDBJ whole genome shotgun (WGS) entry which is preliminary data.</text>
</comment>
<evidence type="ECO:0000313" key="4">
    <source>
        <dbReference type="Proteomes" id="UP001500457"/>
    </source>
</evidence>
<dbReference type="Gene3D" id="6.10.250.660">
    <property type="match status" value="1"/>
</dbReference>